<dbReference type="SUPFAM" id="SSF56935">
    <property type="entry name" value="Porins"/>
    <property type="match status" value="1"/>
</dbReference>
<dbReference type="Gene3D" id="2.40.160.10">
    <property type="entry name" value="Porin"/>
    <property type="match status" value="1"/>
</dbReference>
<name>A0A090VBM8_9FLAO</name>
<dbReference type="AlphaFoldDB" id="A0A090VBM8"/>
<sequence length="382" mass="43340">MAFAQAQEIKTGKFGNGIFNVVGKDSSWTMKVGLRVQLLASSVWEDGEKNDANFLIRRSRLKFNGFAYSPKLKYKIELGLSNRDQSGASQFTSNAPRYILDAVLMWNFHENFELWVGQTKLPGNRERVISSANMQQVNRSLLNSRFNIDRDFGFQLRHHFNINENFVVREIFSMAQGEGRNVTTGNLGGHQYTGRLELLPFGNFAGDGDYKGSDLKREITPKLALGASYDYNNNAVKTRSNQGTYMETDTGFFETNITTLFMDAMFKYKGFSFMAEYADRTADNPFATNSDGTLTGDIVQVGDALNLQTGYLLKSNWEFSGRYTNVTLDKNITNVNAENQYTLGLSKYIVGHKLKIQTDLSYLDVTNENNKIMYRLQCDIHF</sequence>
<accession>A0A090VBM8</accession>
<dbReference type="InterPro" id="IPR023614">
    <property type="entry name" value="Porin_dom_sf"/>
</dbReference>
<dbReference type="EMBL" id="BBNQ01000001">
    <property type="protein sequence ID" value="GAL60789.1"/>
    <property type="molecule type" value="Genomic_DNA"/>
</dbReference>
<proteinExistence type="predicted"/>
<dbReference type="InterPro" id="IPR010870">
    <property type="entry name" value="Porin_O/P"/>
</dbReference>
<organism evidence="1 2">
    <name type="scientific">Algibacter lectus</name>
    <dbReference type="NCBI Taxonomy" id="221126"/>
    <lineage>
        <taxon>Bacteria</taxon>
        <taxon>Pseudomonadati</taxon>
        <taxon>Bacteroidota</taxon>
        <taxon>Flavobacteriia</taxon>
        <taxon>Flavobacteriales</taxon>
        <taxon>Flavobacteriaceae</taxon>
        <taxon>Algibacter</taxon>
    </lineage>
</organism>
<reference evidence="1 2" key="1">
    <citation type="journal article" date="2014" name="Genome Announc.">
        <title>Draft Genome Sequences of Marine Flavobacterium Algibacter lectus Strains SS8 and NR4.</title>
        <authorList>
            <person name="Takatani N."/>
            <person name="Nakanishi M."/>
            <person name="Meirelles P."/>
            <person name="Mino S."/>
            <person name="Suda W."/>
            <person name="Oshima K."/>
            <person name="Hattori M."/>
            <person name="Ohkuma M."/>
            <person name="Hosokawa M."/>
            <person name="Miyashita K."/>
            <person name="Thompson F.L."/>
            <person name="Niwa A."/>
            <person name="Sawabe T."/>
            <person name="Sawabe T."/>
        </authorList>
    </citation>
    <scope>NUCLEOTIDE SEQUENCE [LARGE SCALE GENOMIC DNA]</scope>
    <source>
        <strain evidence="1 2">JCM 19300</strain>
    </source>
</reference>
<dbReference type="Proteomes" id="UP000029644">
    <property type="component" value="Unassembled WGS sequence"/>
</dbReference>
<evidence type="ECO:0000313" key="2">
    <source>
        <dbReference type="Proteomes" id="UP000029644"/>
    </source>
</evidence>
<evidence type="ECO:0000313" key="1">
    <source>
        <dbReference type="EMBL" id="GAL60789.1"/>
    </source>
</evidence>
<protein>
    <submittedName>
        <fullName evidence="1">Phosphate-selective porin O and P</fullName>
    </submittedName>
</protein>
<dbReference type="Pfam" id="PF07396">
    <property type="entry name" value="Porin_O_P"/>
    <property type="match status" value="1"/>
</dbReference>
<comment type="caution">
    <text evidence="1">The sequence shown here is derived from an EMBL/GenBank/DDBJ whole genome shotgun (WGS) entry which is preliminary data.</text>
</comment>
<gene>
    <name evidence="1" type="ORF">JCM19300_3727</name>
</gene>